<keyword evidence="2" id="KW-1185">Reference proteome</keyword>
<name>A0ACC1PT83_9APHY</name>
<organism evidence="1 2">
    <name type="scientific">Trametes sanguinea</name>
    <dbReference type="NCBI Taxonomy" id="158606"/>
    <lineage>
        <taxon>Eukaryota</taxon>
        <taxon>Fungi</taxon>
        <taxon>Dikarya</taxon>
        <taxon>Basidiomycota</taxon>
        <taxon>Agaricomycotina</taxon>
        <taxon>Agaricomycetes</taxon>
        <taxon>Polyporales</taxon>
        <taxon>Polyporaceae</taxon>
        <taxon>Trametes</taxon>
    </lineage>
</organism>
<evidence type="ECO:0000313" key="2">
    <source>
        <dbReference type="Proteomes" id="UP001144978"/>
    </source>
</evidence>
<evidence type="ECO:0000313" key="1">
    <source>
        <dbReference type="EMBL" id="KAJ3001953.1"/>
    </source>
</evidence>
<gene>
    <name evidence="1" type="ORF">NUW54_g6113</name>
</gene>
<dbReference type="EMBL" id="JANSHE010001591">
    <property type="protein sequence ID" value="KAJ3001953.1"/>
    <property type="molecule type" value="Genomic_DNA"/>
</dbReference>
<dbReference type="Proteomes" id="UP001144978">
    <property type="component" value="Unassembled WGS sequence"/>
</dbReference>
<proteinExistence type="predicted"/>
<protein>
    <submittedName>
        <fullName evidence="1">Uncharacterized protein</fullName>
    </submittedName>
</protein>
<sequence>MPERAEIFIQHKQVLYFIAHTSPEERRLRSIWVDPTSEEQKSSPSTSPASAGLVYRLPAGSTIQRGAKKSKNTDNSEPTRSSQSGYAIYPFWLCGDLAKDSYILTASHFNPRSLVLEFRNASSRALYLDIRLLLHVSVQIFTSQEWQDSICKVKCKRRGFKVAMALDLGPYVLAFLSHDLLFQVYWNDDIQRLPSSSVKDVLQNWPGFLHDVACWIQRRRLHARLRDRPAFLAIHQADIFAGLGNYTLSEVFHRAGLRLSLSERELFDNASRTARLCVAYREFALHAERALWPSMKRFFDGFKIAVERSQRLLYSKHLKVYGKEWTWVNARLGKLLDNALGAEQDRQAPRFDMFEPSLVAASLAMEHGNLGHLIFGAQEWENLQQSWGLQVAEPQDSLTALFRRHTSAFIACQVTHLPSGYYADGIVAGQWNARRFSTIMYRFSPSPLGSLLSSIDNDDEVSNKASKVRTYQAWSIIPSSALHHASPAVQLRLTQVPEAKRLMSTLVTKIMTTRTYTVGPLDFCGVARVERAQARGKPIIFLCDDDPRVPTYYRIRREHTQECLKSHFKAAVRVRHVRTWDTRRKKGPSHKRDPNSTRTRRSPTTAEDLALKEGLAIIKDLPPRRRM</sequence>
<accession>A0ACC1PT83</accession>
<comment type="caution">
    <text evidence="1">The sequence shown here is derived from an EMBL/GenBank/DDBJ whole genome shotgun (WGS) entry which is preliminary data.</text>
</comment>
<reference evidence="1" key="1">
    <citation type="submission" date="2022-08" db="EMBL/GenBank/DDBJ databases">
        <title>Genome Sequence of Pycnoporus sanguineus.</title>
        <authorList>
            <person name="Buettner E."/>
        </authorList>
    </citation>
    <scope>NUCLEOTIDE SEQUENCE</scope>
    <source>
        <strain evidence="1">CG-C14</strain>
    </source>
</reference>